<dbReference type="GO" id="GO:0006430">
    <property type="term" value="P:lysyl-tRNA aminoacylation"/>
    <property type="evidence" value="ECO:0007669"/>
    <property type="project" value="UniProtKB-UniRule"/>
</dbReference>
<evidence type="ECO:0000313" key="12">
    <source>
        <dbReference type="Proteomes" id="UP000182409"/>
    </source>
</evidence>
<comment type="subunit">
    <text evidence="9">Homodimer.</text>
</comment>
<comment type="subcellular location">
    <subcellularLocation>
        <location evidence="9">Cytoplasm</location>
    </subcellularLocation>
</comment>
<accession>A0A1H4TJ53</accession>
<keyword evidence="3 9" id="KW-0479">Metal-binding</keyword>
<evidence type="ECO:0000256" key="8">
    <source>
        <dbReference type="ARBA" id="ARBA00048573"/>
    </source>
</evidence>
<dbReference type="FunFam" id="2.40.50.140:FF:000024">
    <property type="entry name" value="Lysine--tRNA ligase"/>
    <property type="match status" value="1"/>
</dbReference>
<dbReference type="SUPFAM" id="SSF50249">
    <property type="entry name" value="Nucleic acid-binding proteins"/>
    <property type="match status" value="1"/>
</dbReference>
<dbReference type="HAMAP" id="MF_00252">
    <property type="entry name" value="Lys_tRNA_synth_class2"/>
    <property type="match status" value="1"/>
</dbReference>
<dbReference type="GO" id="GO:0000287">
    <property type="term" value="F:magnesium ion binding"/>
    <property type="evidence" value="ECO:0007669"/>
    <property type="project" value="UniProtKB-UniRule"/>
</dbReference>
<proteinExistence type="inferred from homology"/>
<feature type="binding site" evidence="9">
    <location>
        <position position="583"/>
    </location>
    <ligand>
        <name>Mg(2+)</name>
        <dbReference type="ChEBI" id="CHEBI:18420"/>
        <label>1</label>
    </ligand>
</feature>
<feature type="domain" description="Aminoacyl-transfer RNA synthetases class-II family profile" evidence="10">
    <location>
        <begin position="295"/>
        <end position="671"/>
    </location>
</feature>
<dbReference type="CDD" id="cd04322">
    <property type="entry name" value="LysRS_N"/>
    <property type="match status" value="1"/>
</dbReference>
<evidence type="ECO:0000313" key="11">
    <source>
        <dbReference type="EMBL" id="SEC56427.1"/>
    </source>
</evidence>
<feature type="binding site" evidence="9">
    <location>
        <position position="590"/>
    </location>
    <ligand>
        <name>Mg(2+)</name>
        <dbReference type="ChEBI" id="CHEBI:18420"/>
        <label>1</label>
    </ligand>
</feature>
<protein>
    <recommendedName>
        <fullName evidence="9">Lysine--tRNA ligase</fullName>
        <ecNumber evidence="9">6.1.1.6</ecNumber>
    </recommendedName>
    <alternativeName>
        <fullName evidence="9">Lysyl-tRNA synthetase</fullName>
        <shortName evidence="9">LysRS</shortName>
    </alternativeName>
</protein>
<keyword evidence="2 9" id="KW-0436">Ligase</keyword>
<reference evidence="11 12" key="1">
    <citation type="submission" date="2016-10" db="EMBL/GenBank/DDBJ databases">
        <authorList>
            <person name="de Groot N.N."/>
        </authorList>
    </citation>
    <scope>NUCLEOTIDE SEQUENCE [LARGE SCALE GENOMIC DNA]</scope>
    <source>
        <strain evidence="11 12">AB35.6</strain>
    </source>
</reference>
<organism evidence="11 12">
    <name type="scientific">Terriglobus roseus</name>
    <dbReference type="NCBI Taxonomy" id="392734"/>
    <lineage>
        <taxon>Bacteria</taxon>
        <taxon>Pseudomonadati</taxon>
        <taxon>Acidobacteriota</taxon>
        <taxon>Terriglobia</taxon>
        <taxon>Terriglobales</taxon>
        <taxon>Acidobacteriaceae</taxon>
        <taxon>Terriglobus</taxon>
    </lineage>
</organism>
<dbReference type="AlphaFoldDB" id="A0A1H4TJ53"/>
<dbReference type="Gene3D" id="2.40.50.140">
    <property type="entry name" value="Nucleic acid-binding proteins"/>
    <property type="match status" value="1"/>
</dbReference>
<sequence length="685" mass="76876">MRAEVLVEQAAEKPTHNAAHGQRDRKLDHALGLDQIAQCALRFARCVAFVAHRRSHYITRALPRAAAFYTSKDMFASDFEEEQYKLRQEKLTKIQELGAQAGLLPLEATYPNSFSFTHTAPQIVDAYADVTGEQLEADKPPVAIAGRVMAHRRQGKAGFAVLQNNGVRLQIYVRKDDVGERAFELYKLLDLGDHIGVQGHLFRTRTGELTVHVTELVFLSKSMLALPDKFHGLTDIELRYRQRYVDLFMDTGEDAAEPSTEEAAADSVNPEAIAAATAPLKRLPARDVFVKRAQVLKALRTYFDSRGYIEVETPMMQPVAGGAAARPFVTHHNTMDMELYLRIAPELYLKRLVVGGLDRVYEINRNFRNEGISTQHNPEFTMLEFYQAYANYNDLMTMTEEIVTFVANEVNGTTLINFPLPKGPRAGEMVEIDLGKWTKLSMKEAIIKWWPKEYGAALSKDDFNERSLFGQAIVRAAQSAGGDASSDWVEASSETSGSWIKSGDQMQLMTAEKRGEYLRARALKQIHDAHMGGAPLGKSISDLFEVLAEEHLIQPHIIYDFPLAVSPLSKVKPDEPDWVERFEFYIGGFEIGNAFSELNDPEDQRRRFEDQLHEKERGDDEAHAMDADYVRALAYGLPPTGGEGIGIDRLTMLLTGSRSIRDVILFPLLRPAKKPVLEKSDEPTA</sequence>
<dbReference type="Pfam" id="PF00152">
    <property type="entry name" value="tRNA-synt_2"/>
    <property type="match status" value="1"/>
</dbReference>
<evidence type="ECO:0000256" key="9">
    <source>
        <dbReference type="HAMAP-Rule" id="MF_00252"/>
    </source>
</evidence>
<dbReference type="InterPro" id="IPR004364">
    <property type="entry name" value="Aa-tRNA-synt_II"/>
</dbReference>
<dbReference type="PRINTS" id="PR00982">
    <property type="entry name" value="TRNASYNTHLYS"/>
</dbReference>
<dbReference type="InterPro" id="IPR045864">
    <property type="entry name" value="aa-tRNA-synth_II/BPL/LPL"/>
</dbReference>
<comment type="similarity">
    <text evidence="1 9">Belongs to the class-II aminoacyl-tRNA synthetase family.</text>
</comment>
<evidence type="ECO:0000256" key="7">
    <source>
        <dbReference type="ARBA" id="ARBA00023146"/>
    </source>
</evidence>
<evidence type="ECO:0000256" key="5">
    <source>
        <dbReference type="ARBA" id="ARBA00022840"/>
    </source>
</evidence>
<evidence type="ECO:0000256" key="1">
    <source>
        <dbReference type="ARBA" id="ARBA00008226"/>
    </source>
</evidence>
<evidence type="ECO:0000256" key="4">
    <source>
        <dbReference type="ARBA" id="ARBA00022741"/>
    </source>
</evidence>
<comment type="cofactor">
    <cofactor evidence="9">
        <name>Mg(2+)</name>
        <dbReference type="ChEBI" id="CHEBI:18420"/>
    </cofactor>
    <text evidence="9">Binds 3 Mg(2+) ions per subunit.</text>
</comment>
<dbReference type="InterPro" id="IPR018149">
    <property type="entry name" value="Lys-tRNA-synth_II_C"/>
</dbReference>
<evidence type="ECO:0000256" key="3">
    <source>
        <dbReference type="ARBA" id="ARBA00022723"/>
    </source>
</evidence>
<keyword evidence="7 9" id="KW-0030">Aminoacyl-tRNA synthetase</keyword>
<dbReference type="PROSITE" id="PS50862">
    <property type="entry name" value="AA_TRNA_LIGASE_II"/>
    <property type="match status" value="1"/>
</dbReference>
<name>A0A1H4TJ53_9BACT</name>
<keyword evidence="4 9" id="KW-0547">Nucleotide-binding</keyword>
<dbReference type="Pfam" id="PF01336">
    <property type="entry name" value="tRNA_anti-codon"/>
    <property type="match status" value="1"/>
</dbReference>
<dbReference type="GO" id="GO:0005829">
    <property type="term" value="C:cytosol"/>
    <property type="evidence" value="ECO:0007669"/>
    <property type="project" value="TreeGrafter"/>
</dbReference>
<comment type="catalytic activity">
    <reaction evidence="8 9">
        <text>tRNA(Lys) + L-lysine + ATP = L-lysyl-tRNA(Lys) + AMP + diphosphate</text>
        <dbReference type="Rhea" id="RHEA:20792"/>
        <dbReference type="Rhea" id="RHEA-COMP:9696"/>
        <dbReference type="Rhea" id="RHEA-COMP:9697"/>
        <dbReference type="ChEBI" id="CHEBI:30616"/>
        <dbReference type="ChEBI" id="CHEBI:32551"/>
        <dbReference type="ChEBI" id="CHEBI:33019"/>
        <dbReference type="ChEBI" id="CHEBI:78442"/>
        <dbReference type="ChEBI" id="CHEBI:78529"/>
        <dbReference type="ChEBI" id="CHEBI:456215"/>
        <dbReference type="EC" id="6.1.1.6"/>
    </reaction>
</comment>
<dbReference type="InterPro" id="IPR006195">
    <property type="entry name" value="aa-tRNA-synth_II"/>
</dbReference>
<evidence type="ECO:0000259" key="10">
    <source>
        <dbReference type="PROSITE" id="PS50862"/>
    </source>
</evidence>
<dbReference type="Proteomes" id="UP000182409">
    <property type="component" value="Unassembled WGS sequence"/>
</dbReference>
<keyword evidence="6 9" id="KW-0648">Protein biosynthesis</keyword>
<dbReference type="GO" id="GO:0000049">
    <property type="term" value="F:tRNA binding"/>
    <property type="evidence" value="ECO:0007669"/>
    <property type="project" value="TreeGrafter"/>
</dbReference>
<dbReference type="Gene3D" id="3.30.930.10">
    <property type="entry name" value="Bira Bifunctional Protein, Domain 2"/>
    <property type="match status" value="1"/>
</dbReference>
<keyword evidence="9" id="KW-0460">Magnesium</keyword>
<evidence type="ECO:0000256" key="6">
    <source>
        <dbReference type="ARBA" id="ARBA00022917"/>
    </source>
</evidence>
<dbReference type="EC" id="6.1.1.6" evidence="9"/>
<dbReference type="EMBL" id="FNSD01000001">
    <property type="protein sequence ID" value="SEC56427.1"/>
    <property type="molecule type" value="Genomic_DNA"/>
</dbReference>
<dbReference type="PANTHER" id="PTHR42918">
    <property type="entry name" value="LYSYL-TRNA SYNTHETASE"/>
    <property type="match status" value="1"/>
</dbReference>
<keyword evidence="9" id="KW-0963">Cytoplasm</keyword>
<dbReference type="InterPro" id="IPR002313">
    <property type="entry name" value="Lys-tRNA-ligase_II"/>
</dbReference>
<evidence type="ECO:0000256" key="2">
    <source>
        <dbReference type="ARBA" id="ARBA00022598"/>
    </source>
</evidence>
<dbReference type="InterPro" id="IPR044136">
    <property type="entry name" value="Lys-tRNA-ligase_II_N"/>
</dbReference>
<dbReference type="InterPro" id="IPR012340">
    <property type="entry name" value="NA-bd_OB-fold"/>
</dbReference>
<keyword evidence="5 9" id="KW-0067">ATP-binding</keyword>
<dbReference type="CDD" id="cd00775">
    <property type="entry name" value="LysRS_core"/>
    <property type="match status" value="1"/>
</dbReference>
<dbReference type="GO" id="GO:0005524">
    <property type="term" value="F:ATP binding"/>
    <property type="evidence" value="ECO:0007669"/>
    <property type="project" value="UniProtKB-UniRule"/>
</dbReference>
<feature type="binding site" evidence="9">
    <location>
        <position position="590"/>
    </location>
    <ligand>
        <name>Mg(2+)</name>
        <dbReference type="ChEBI" id="CHEBI:18420"/>
        <label>2</label>
    </ligand>
</feature>
<gene>
    <name evidence="9" type="primary">lysS</name>
    <name evidence="11" type="ORF">SAMN05443244_3771</name>
</gene>
<dbReference type="PANTHER" id="PTHR42918:SF15">
    <property type="entry name" value="LYSINE--TRNA LIGASE, CHLOROPLASTIC_MITOCHONDRIAL"/>
    <property type="match status" value="1"/>
</dbReference>
<dbReference type="InterPro" id="IPR004365">
    <property type="entry name" value="NA-bd_OB_tRNA"/>
</dbReference>
<dbReference type="SUPFAM" id="SSF55681">
    <property type="entry name" value="Class II aaRS and biotin synthetases"/>
    <property type="match status" value="1"/>
</dbReference>
<dbReference type="GO" id="GO:0004824">
    <property type="term" value="F:lysine-tRNA ligase activity"/>
    <property type="evidence" value="ECO:0007669"/>
    <property type="project" value="UniProtKB-UniRule"/>
</dbReference>